<dbReference type="SMART" id="SM01130">
    <property type="entry name" value="DHDPS"/>
    <property type="match status" value="1"/>
</dbReference>
<dbReference type="GO" id="GO:0005829">
    <property type="term" value="C:cytosol"/>
    <property type="evidence" value="ECO:0007669"/>
    <property type="project" value="TreeGrafter"/>
</dbReference>
<gene>
    <name evidence="5" type="ORF">CDG60_14485</name>
</gene>
<dbReference type="Gene3D" id="3.20.20.70">
    <property type="entry name" value="Aldolase class I"/>
    <property type="match status" value="1"/>
</dbReference>
<evidence type="ECO:0000256" key="1">
    <source>
        <dbReference type="ARBA" id="ARBA00007592"/>
    </source>
</evidence>
<protein>
    <submittedName>
        <fullName evidence="5">Dihydrodipicolinate synthase family protein</fullName>
    </submittedName>
</protein>
<feature type="active site" description="Proton donor/acceptor" evidence="4">
    <location>
        <position position="135"/>
    </location>
</feature>
<sequence length="300" mass="33040">MKLEGIIAYPITPFKAETQEVDFDALTITLNALLEHQCDAIAPLGSAGESAYLSWQEWQQVAQKSIEVVNHRVPVILGISELTTSMAIQKAQKAEELGADVIMVIPVSYWKLTDQEVYEYYQQIAAATKLPIMVYNNPATSGLDMSPELIVKMFEGIENICMVKDSTGDIQRMHKFHELTQGKLPFYNGCNPLALEAFCAGASGWCTVAPNLLGKLPNLLYQAIKDGDLAQAQNLFYKQLPLLRFIVQGGLPKTVKAGLNELGFNVGAPRKPLQNASLAETNQLMGFIRDGSVNLNNSYK</sequence>
<dbReference type="EMBL" id="CP032134">
    <property type="protein sequence ID" value="AXY57665.1"/>
    <property type="molecule type" value="Genomic_DNA"/>
</dbReference>
<dbReference type="PIRSF" id="PIRSF001365">
    <property type="entry name" value="DHDPS"/>
    <property type="match status" value="1"/>
</dbReference>
<reference evidence="6" key="1">
    <citation type="submission" date="2018-09" db="EMBL/GenBank/DDBJ databases">
        <title>The complete genome of Acinetobacter sp. strain WCHAc010005.</title>
        <authorList>
            <person name="Hu Y."/>
            <person name="Long H."/>
            <person name="Feng Y."/>
            <person name="Zong Z."/>
        </authorList>
    </citation>
    <scope>NUCLEOTIDE SEQUENCE [LARGE SCALE GENOMIC DNA]</scope>
    <source>
        <strain evidence="6">WCHAc010005</strain>
    </source>
</reference>
<dbReference type="Proteomes" id="UP000263753">
    <property type="component" value="Chromosome"/>
</dbReference>
<accession>A0A3B7M034</accession>
<keyword evidence="2 3" id="KW-0456">Lyase</keyword>
<dbReference type="RefSeq" id="WP_087514377.1">
    <property type="nucleotide sequence ID" value="NZ_CP032134.1"/>
</dbReference>
<dbReference type="SUPFAM" id="SSF51569">
    <property type="entry name" value="Aldolase"/>
    <property type="match status" value="1"/>
</dbReference>
<evidence type="ECO:0000313" key="6">
    <source>
        <dbReference type="Proteomes" id="UP000263753"/>
    </source>
</evidence>
<name>A0A3B7M034_9GAMM</name>
<evidence type="ECO:0000256" key="4">
    <source>
        <dbReference type="PIRSR" id="PIRSR001365-1"/>
    </source>
</evidence>
<dbReference type="CDD" id="cd00408">
    <property type="entry name" value="DHDPS-like"/>
    <property type="match status" value="1"/>
</dbReference>
<dbReference type="PANTHER" id="PTHR12128:SF66">
    <property type="entry name" value="4-HYDROXY-2-OXOGLUTARATE ALDOLASE, MITOCHONDRIAL"/>
    <property type="match status" value="1"/>
</dbReference>
<evidence type="ECO:0000256" key="3">
    <source>
        <dbReference type="PIRNR" id="PIRNR001365"/>
    </source>
</evidence>
<dbReference type="Pfam" id="PF00701">
    <property type="entry name" value="DHDPS"/>
    <property type="match status" value="1"/>
</dbReference>
<dbReference type="InterPro" id="IPR013785">
    <property type="entry name" value="Aldolase_TIM"/>
</dbReference>
<organism evidence="5 6">
    <name type="scientific">Acinetobacter chinensis</name>
    <dbReference type="NCBI Taxonomy" id="2004650"/>
    <lineage>
        <taxon>Bacteria</taxon>
        <taxon>Pseudomonadati</taxon>
        <taxon>Pseudomonadota</taxon>
        <taxon>Gammaproteobacteria</taxon>
        <taxon>Moraxellales</taxon>
        <taxon>Moraxellaceae</taxon>
        <taxon>Acinetobacter</taxon>
    </lineage>
</organism>
<dbReference type="InterPro" id="IPR002220">
    <property type="entry name" value="DapA-like"/>
</dbReference>
<evidence type="ECO:0000256" key="2">
    <source>
        <dbReference type="ARBA" id="ARBA00023239"/>
    </source>
</evidence>
<dbReference type="PRINTS" id="PR00146">
    <property type="entry name" value="DHPICSNTHASE"/>
</dbReference>
<dbReference type="PANTHER" id="PTHR12128">
    <property type="entry name" value="DIHYDRODIPICOLINATE SYNTHASE"/>
    <property type="match status" value="1"/>
</dbReference>
<comment type="similarity">
    <text evidence="1 3">Belongs to the DapA family.</text>
</comment>
<feature type="active site" description="Schiff-base intermediate with substrate" evidence="4">
    <location>
        <position position="164"/>
    </location>
</feature>
<evidence type="ECO:0000313" key="5">
    <source>
        <dbReference type="EMBL" id="AXY57665.1"/>
    </source>
</evidence>
<proteinExistence type="inferred from homology"/>
<dbReference type="GO" id="GO:0008840">
    <property type="term" value="F:4-hydroxy-tetrahydrodipicolinate synthase activity"/>
    <property type="evidence" value="ECO:0007669"/>
    <property type="project" value="TreeGrafter"/>
</dbReference>
<dbReference type="AlphaFoldDB" id="A0A3B7M034"/>
<dbReference type="KEGG" id="achi:CDG60_14485"/>